<accession>A0ABW6B7T8</accession>
<feature type="transmembrane region" description="Helical" evidence="1">
    <location>
        <begin position="82"/>
        <end position="99"/>
    </location>
</feature>
<reference evidence="4" key="1">
    <citation type="journal article" date="2019" name="Int. J. Syst. Evol. Microbiol.">
        <title>The Global Catalogue of Microorganisms (GCM) 10K type strain sequencing project: providing services to taxonomists for standard genome sequencing and annotation.</title>
        <authorList>
            <consortium name="The Broad Institute Genomics Platform"/>
            <consortium name="The Broad Institute Genome Sequencing Center for Infectious Disease"/>
            <person name="Wu L."/>
            <person name="Ma J."/>
        </authorList>
    </citation>
    <scope>NUCLEOTIDE SEQUENCE [LARGE SCALE GENOMIC DNA]</scope>
    <source>
        <strain evidence="4">KCTC 23098</strain>
    </source>
</reference>
<evidence type="ECO:0000259" key="2">
    <source>
        <dbReference type="Pfam" id="PF01757"/>
    </source>
</evidence>
<protein>
    <submittedName>
        <fullName evidence="3">Acyltransferase family protein</fullName>
        <ecNumber evidence="3">2.3.-.-</ecNumber>
    </submittedName>
</protein>
<feature type="transmembrane region" description="Helical" evidence="1">
    <location>
        <begin position="306"/>
        <end position="327"/>
    </location>
</feature>
<feature type="transmembrane region" description="Helical" evidence="1">
    <location>
        <begin position="248"/>
        <end position="268"/>
    </location>
</feature>
<evidence type="ECO:0000256" key="1">
    <source>
        <dbReference type="SAM" id="Phobius"/>
    </source>
</evidence>
<feature type="domain" description="Acyltransferase 3" evidence="2">
    <location>
        <begin position="9"/>
        <end position="320"/>
    </location>
</feature>
<dbReference type="EMBL" id="JBHUPA010000039">
    <property type="protein sequence ID" value="MFD2965595.1"/>
    <property type="molecule type" value="Genomic_DNA"/>
</dbReference>
<feature type="transmembrane region" description="Helical" evidence="1">
    <location>
        <begin position="214"/>
        <end position="233"/>
    </location>
</feature>
<keyword evidence="1" id="KW-0812">Transmembrane</keyword>
<feature type="transmembrane region" description="Helical" evidence="1">
    <location>
        <begin position="130"/>
        <end position="151"/>
    </location>
</feature>
<feature type="transmembrane region" description="Helical" evidence="1">
    <location>
        <begin position="40"/>
        <end position="61"/>
    </location>
</feature>
<feature type="transmembrane region" description="Helical" evidence="1">
    <location>
        <begin position="280"/>
        <end position="300"/>
    </location>
</feature>
<dbReference type="RefSeq" id="WP_377613515.1">
    <property type="nucleotide sequence ID" value="NZ_JBHUPA010000039.1"/>
</dbReference>
<dbReference type="GO" id="GO:0016746">
    <property type="term" value="F:acyltransferase activity"/>
    <property type="evidence" value="ECO:0007669"/>
    <property type="project" value="UniProtKB-KW"/>
</dbReference>
<evidence type="ECO:0000313" key="4">
    <source>
        <dbReference type="Proteomes" id="UP001597560"/>
    </source>
</evidence>
<keyword evidence="1" id="KW-0472">Membrane</keyword>
<dbReference type="Pfam" id="PF01757">
    <property type="entry name" value="Acyl_transf_3"/>
    <property type="match status" value="1"/>
</dbReference>
<dbReference type="InterPro" id="IPR050879">
    <property type="entry name" value="Acyltransferase_3"/>
</dbReference>
<gene>
    <name evidence="3" type="ORF">ACFS6J_27595</name>
</gene>
<feature type="transmembrane region" description="Helical" evidence="1">
    <location>
        <begin position="185"/>
        <end position="202"/>
    </location>
</feature>
<evidence type="ECO:0000313" key="3">
    <source>
        <dbReference type="EMBL" id="MFD2965595.1"/>
    </source>
</evidence>
<dbReference type="Proteomes" id="UP001597560">
    <property type="component" value="Unassembled WGS sequence"/>
</dbReference>
<keyword evidence="3" id="KW-0012">Acyltransferase</keyword>
<keyword evidence="1" id="KW-1133">Transmembrane helix</keyword>
<feature type="transmembrane region" description="Helical" evidence="1">
    <location>
        <begin position="12"/>
        <end position="28"/>
    </location>
</feature>
<comment type="caution">
    <text evidence="3">The sequence shown here is derived from an EMBL/GenBank/DDBJ whole genome shotgun (WGS) entry which is preliminary data.</text>
</comment>
<name>A0ABW6B7T8_9SPHI</name>
<organism evidence="3 4">
    <name type="scientific">Olivibacter jilunii</name>
    <dbReference type="NCBI Taxonomy" id="985016"/>
    <lineage>
        <taxon>Bacteria</taxon>
        <taxon>Pseudomonadati</taxon>
        <taxon>Bacteroidota</taxon>
        <taxon>Sphingobacteriia</taxon>
        <taxon>Sphingobacteriales</taxon>
        <taxon>Sphingobacteriaceae</taxon>
        <taxon>Olivibacter</taxon>
    </lineage>
</organism>
<keyword evidence="3" id="KW-0808">Transferase</keyword>
<sequence length="364" mass="40743">MKENTKRLQFLDSLRFFAALAVIIQHTFERISPQFGWFCSNYFQFGAFGVCLFFLCSGFIIPVSIEKHQSIKKFAISRIYRLYPIFLVSLVLKISLILHRDVHGVDPSLTNILANVSMLAKFIGQPLIEASYWTLNLEMAFYIIVAILFKLNLLKHSVALAGAGLLGVSLIGIVGIHILHLFDGGWLLAFYLATMFVGTLYYRYLHHQLSKTALQASVATAIVTLVMNSYFVFGSQVPNPKNFGGESFLPVTNAILTAYLLFTVCYYFRNKSYPQLFTHLGAISYSLYLNQAIILTLVLSNIPNPVLASTLAISLTFIVSNYTYKYIEVPFINASKRIISAPKPAENTTSKKLAKAVIKPSSEV</sequence>
<dbReference type="PANTHER" id="PTHR23028">
    <property type="entry name" value="ACETYLTRANSFERASE"/>
    <property type="match status" value="1"/>
</dbReference>
<proteinExistence type="predicted"/>
<dbReference type="InterPro" id="IPR002656">
    <property type="entry name" value="Acyl_transf_3_dom"/>
</dbReference>
<dbReference type="EC" id="2.3.-.-" evidence="3"/>
<feature type="transmembrane region" description="Helical" evidence="1">
    <location>
        <begin position="158"/>
        <end position="179"/>
    </location>
</feature>
<keyword evidence="4" id="KW-1185">Reference proteome</keyword>